<dbReference type="PROSITE" id="PS00108">
    <property type="entry name" value="PROTEIN_KINASE_ST"/>
    <property type="match status" value="1"/>
</dbReference>
<dbReference type="EnsemblPlants" id="AET6Gv20492300.23">
    <property type="protein sequence ID" value="AET6Gv20492300.23"/>
    <property type="gene ID" value="AET6Gv20492300"/>
</dbReference>
<organism evidence="10 11">
    <name type="scientific">Aegilops tauschii subsp. strangulata</name>
    <name type="common">Goatgrass</name>
    <dbReference type="NCBI Taxonomy" id="200361"/>
    <lineage>
        <taxon>Eukaryota</taxon>
        <taxon>Viridiplantae</taxon>
        <taxon>Streptophyta</taxon>
        <taxon>Embryophyta</taxon>
        <taxon>Tracheophyta</taxon>
        <taxon>Spermatophyta</taxon>
        <taxon>Magnoliopsida</taxon>
        <taxon>Liliopsida</taxon>
        <taxon>Poales</taxon>
        <taxon>Poaceae</taxon>
        <taxon>BOP clade</taxon>
        <taxon>Pooideae</taxon>
        <taxon>Triticodae</taxon>
        <taxon>Triticeae</taxon>
        <taxon>Triticinae</taxon>
        <taxon>Aegilops</taxon>
    </lineage>
</organism>
<keyword evidence="8" id="KW-0812">Transmembrane</keyword>
<dbReference type="Gramene" id="AET6Gv20492300.23">
    <property type="protein sequence ID" value="AET6Gv20492300.23"/>
    <property type="gene ID" value="AET6Gv20492300"/>
</dbReference>
<dbReference type="Gene3D" id="1.10.510.10">
    <property type="entry name" value="Transferase(Phosphotransferase) domain 1"/>
    <property type="match status" value="1"/>
</dbReference>
<evidence type="ECO:0000256" key="2">
    <source>
        <dbReference type="ARBA" id="ARBA00022679"/>
    </source>
</evidence>
<keyword evidence="4" id="KW-0418">Kinase</keyword>
<feature type="compositionally biased region" description="Polar residues" evidence="7">
    <location>
        <begin position="10"/>
        <end position="21"/>
    </location>
</feature>
<dbReference type="PROSITE" id="PS00107">
    <property type="entry name" value="PROTEIN_KINASE_ATP"/>
    <property type="match status" value="1"/>
</dbReference>
<keyword evidence="2" id="KW-0808">Transferase</keyword>
<reference evidence="10" key="3">
    <citation type="journal article" date="2017" name="Nature">
        <title>Genome sequence of the progenitor of the wheat D genome Aegilops tauschii.</title>
        <authorList>
            <person name="Luo M.C."/>
            <person name="Gu Y.Q."/>
            <person name="Puiu D."/>
            <person name="Wang H."/>
            <person name="Twardziok S.O."/>
            <person name="Deal K.R."/>
            <person name="Huo N."/>
            <person name="Zhu T."/>
            <person name="Wang L."/>
            <person name="Wang Y."/>
            <person name="McGuire P.E."/>
            <person name="Liu S."/>
            <person name="Long H."/>
            <person name="Ramasamy R.K."/>
            <person name="Rodriguez J.C."/>
            <person name="Van S.L."/>
            <person name="Yuan L."/>
            <person name="Wang Z."/>
            <person name="Xia Z."/>
            <person name="Xiao L."/>
            <person name="Anderson O.D."/>
            <person name="Ouyang S."/>
            <person name="Liang Y."/>
            <person name="Zimin A.V."/>
            <person name="Pertea G."/>
            <person name="Qi P."/>
            <person name="Bennetzen J.L."/>
            <person name="Dai X."/>
            <person name="Dawson M.W."/>
            <person name="Muller H.G."/>
            <person name="Kugler K."/>
            <person name="Rivarola-Duarte L."/>
            <person name="Spannagl M."/>
            <person name="Mayer K.F.X."/>
            <person name="Lu F.H."/>
            <person name="Bevan M.W."/>
            <person name="Leroy P."/>
            <person name="Li P."/>
            <person name="You F.M."/>
            <person name="Sun Q."/>
            <person name="Liu Z."/>
            <person name="Lyons E."/>
            <person name="Wicker T."/>
            <person name="Salzberg S.L."/>
            <person name="Devos K.M."/>
            <person name="Dvorak J."/>
        </authorList>
    </citation>
    <scope>NUCLEOTIDE SEQUENCE [LARGE SCALE GENOMIC DNA]</scope>
    <source>
        <strain evidence="10">cv. AL8/78</strain>
    </source>
</reference>
<dbReference type="GO" id="GO:0005524">
    <property type="term" value="F:ATP binding"/>
    <property type="evidence" value="ECO:0007669"/>
    <property type="project" value="UniProtKB-UniRule"/>
</dbReference>
<protein>
    <recommendedName>
        <fullName evidence="9">Protein kinase domain-containing protein</fullName>
    </recommendedName>
</protein>
<feature type="transmembrane region" description="Helical" evidence="8">
    <location>
        <begin position="589"/>
        <end position="611"/>
    </location>
</feature>
<feature type="region of interest" description="Disordered" evidence="7">
    <location>
        <begin position="1"/>
        <end position="21"/>
    </location>
</feature>
<dbReference type="Proteomes" id="UP000015105">
    <property type="component" value="Chromosome 6D"/>
</dbReference>
<evidence type="ECO:0000256" key="7">
    <source>
        <dbReference type="SAM" id="MobiDB-lite"/>
    </source>
</evidence>
<dbReference type="InterPro" id="IPR001245">
    <property type="entry name" value="Ser-Thr/Tyr_kinase_cat_dom"/>
</dbReference>
<feature type="region of interest" description="Disordered" evidence="7">
    <location>
        <begin position="272"/>
        <end position="310"/>
    </location>
</feature>
<dbReference type="InterPro" id="IPR017441">
    <property type="entry name" value="Protein_kinase_ATP_BS"/>
</dbReference>
<dbReference type="EnsemblPlants" id="AET6Gv20492300.2">
    <property type="protein sequence ID" value="AET6Gv20492300.2"/>
    <property type="gene ID" value="AET6Gv20492300"/>
</dbReference>
<name>A0A453NUX9_AEGTS</name>
<dbReference type="CDD" id="cd13999">
    <property type="entry name" value="STKc_MAP3K-like"/>
    <property type="match status" value="1"/>
</dbReference>
<evidence type="ECO:0000313" key="10">
    <source>
        <dbReference type="EnsemblPlants" id="AET6Gv20492300.2"/>
    </source>
</evidence>
<dbReference type="InterPro" id="IPR008271">
    <property type="entry name" value="Ser/Thr_kinase_AS"/>
</dbReference>
<keyword evidence="1" id="KW-0723">Serine/threonine-protein kinase</keyword>
<dbReference type="PANTHER" id="PTHR23257:SF821">
    <property type="entry name" value="ATP BINDING PROTEIN"/>
    <property type="match status" value="1"/>
</dbReference>
<dbReference type="GO" id="GO:0004674">
    <property type="term" value="F:protein serine/threonine kinase activity"/>
    <property type="evidence" value="ECO:0007669"/>
    <property type="project" value="UniProtKB-KW"/>
</dbReference>
<feature type="compositionally biased region" description="Basic and acidic residues" evidence="7">
    <location>
        <begin position="409"/>
        <end position="422"/>
    </location>
</feature>
<accession>A0A453NUX9</accession>
<dbReference type="Pfam" id="PF07714">
    <property type="entry name" value="PK_Tyr_Ser-Thr"/>
    <property type="match status" value="1"/>
</dbReference>
<dbReference type="STRING" id="200361.A0A453NUX9"/>
<evidence type="ECO:0000256" key="3">
    <source>
        <dbReference type="ARBA" id="ARBA00022741"/>
    </source>
</evidence>
<dbReference type="GO" id="GO:0005737">
    <property type="term" value="C:cytoplasm"/>
    <property type="evidence" value="ECO:0007669"/>
    <property type="project" value="TreeGrafter"/>
</dbReference>
<dbReference type="PROSITE" id="PS50011">
    <property type="entry name" value="PROTEIN_KINASE_DOM"/>
    <property type="match status" value="1"/>
</dbReference>
<dbReference type="InterPro" id="IPR011009">
    <property type="entry name" value="Kinase-like_dom_sf"/>
</dbReference>
<dbReference type="Gene3D" id="3.30.200.20">
    <property type="entry name" value="Phosphorylase Kinase, domain 1"/>
    <property type="match status" value="1"/>
</dbReference>
<dbReference type="Gramene" id="AET6Gv20492300.2">
    <property type="protein sequence ID" value="AET6Gv20492300.2"/>
    <property type="gene ID" value="AET6Gv20492300"/>
</dbReference>
<dbReference type="Pfam" id="PF14381">
    <property type="entry name" value="EDR1_CTR1_ARMC3_pept"/>
    <property type="match status" value="1"/>
</dbReference>
<dbReference type="SUPFAM" id="SSF56112">
    <property type="entry name" value="Protein kinase-like (PK-like)"/>
    <property type="match status" value="1"/>
</dbReference>
<keyword evidence="8" id="KW-0472">Membrane</keyword>
<reference evidence="11" key="2">
    <citation type="journal article" date="2017" name="Nat. Plants">
        <title>The Aegilops tauschii genome reveals multiple impacts of transposons.</title>
        <authorList>
            <person name="Zhao G."/>
            <person name="Zou C."/>
            <person name="Li K."/>
            <person name="Wang K."/>
            <person name="Li T."/>
            <person name="Gao L."/>
            <person name="Zhang X."/>
            <person name="Wang H."/>
            <person name="Yang Z."/>
            <person name="Liu X."/>
            <person name="Jiang W."/>
            <person name="Mao L."/>
            <person name="Kong X."/>
            <person name="Jiao Y."/>
            <person name="Jia J."/>
        </authorList>
    </citation>
    <scope>NUCLEOTIDE SEQUENCE [LARGE SCALE GENOMIC DNA]</scope>
    <source>
        <strain evidence="11">cv. AL8/78</strain>
    </source>
</reference>
<dbReference type="InterPro" id="IPR055164">
    <property type="entry name" value="EDR1/CTR1/ARMC3-like_pept-like"/>
</dbReference>
<proteinExistence type="predicted"/>
<keyword evidence="5 6" id="KW-0067">ATP-binding</keyword>
<evidence type="ECO:0000313" key="11">
    <source>
        <dbReference type="Proteomes" id="UP000015105"/>
    </source>
</evidence>
<dbReference type="PANTHER" id="PTHR23257">
    <property type="entry name" value="SERINE-THREONINE PROTEIN KINASE"/>
    <property type="match status" value="1"/>
</dbReference>
<reference evidence="11" key="1">
    <citation type="journal article" date="2014" name="Science">
        <title>Ancient hybridizations among the ancestral genomes of bread wheat.</title>
        <authorList>
            <consortium name="International Wheat Genome Sequencing Consortium,"/>
            <person name="Marcussen T."/>
            <person name="Sandve S.R."/>
            <person name="Heier L."/>
            <person name="Spannagl M."/>
            <person name="Pfeifer M."/>
            <person name="Jakobsen K.S."/>
            <person name="Wulff B.B."/>
            <person name="Steuernagel B."/>
            <person name="Mayer K.F."/>
            <person name="Olsen O.A."/>
        </authorList>
    </citation>
    <scope>NUCLEOTIDE SEQUENCE [LARGE SCALE GENOMIC DNA]</scope>
    <source>
        <strain evidence="11">cv. AL8/78</strain>
    </source>
</reference>
<keyword evidence="11" id="KW-1185">Reference proteome</keyword>
<feature type="region of interest" description="Disordered" evidence="7">
    <location>
        <begin position="342"/>
        <end position="468"/>
    </location>
</feature>
<evidence type="ECO:0000256" key="4">
    <source>
        <dbReference type="ARBA" id="ARBA00022777"/>
    </source>
</evidence>
<evidence type="ECO:0000256" key="5">
    <source>
        <dbReference type="ARBA" id="ARBA00022840"/>
    </source>
</evidence>
<reference evidence="10" key="5">
    <citation type="journal article" date="2021" name="G3 (Bethesda)">
        <title>Aegilops tauschii genome assembly Aet v5.0 features greater sequence contiguity and improved annotation.</title>
        <authorList>
            <person name="Wang L."/>
            <person name="Zhu T."/>
            <person name="Rodriguez J.C."/>
            <person name="Deal K.R."/>
            <person name="Dubcovsky J."/>
            <person name="McGuire P.E."/>
            <person name="Lux T."/>
            <person name="Spannagl M."/>
            <person name="Mayer K.F.X."/>
            <person name="Baldrich P."/>
            <person name="Meyers B.C."/>
            <person name="Huo N."/>
            <person name="Gu Y.Q."/>
            <person name="Zhou H."/>
            <person name="Devos K.M."/>
            <person name="Bennetzen J.L."/>
            <person name="Unver T."/>
            <person name="Budak H."/>
            <person name="Gulick P.J."/>
            <person name="Galiba G."/>
            <person name="Kalapos B."/>
            <person name="Nelson D.R."/>
            <person name="Li P."/>
            <person name="You F.M."/>
            <person name="Luo M.C."/>
            <person name="Dvorak J."/>
        </authorList>
    </citation>
    <scope>NUCLEOTIDE SEQUENCE [LARGE SCALE GENOMIC DNA]</scope>
    <source>
        <strain evidence="10">cv. AL8/78</strain>
    </source>
</reference>
<dbReference type="InterPro" id="IPR000719">
    <property type="entry name" value="Prot_kinase_dom"/>
</dbReference>
<feature type="domain" description="Protein kinase" evidence="9">
    <location>
        <begin position="536"/>
        <end position="817"/>
    </location>
</feature>
<evidence type="ECO:0000256" key="8">
    <source>
        <dbReference type="SAM" id="Phobius"/>
    </source>
</evidence>
<keyword evidence="3 6" id="KW-0547">Nucleotide-binding</keyword>
<sequence>MDDLPDGEGQSDTHSTDANWLSSHEEHKFQSISLAKQDHNSDLADSSLNCMKSDHSFCASQELWSTGSLSSPIPNGFYSIIPDKKLKECFDAIPSPDDLYSLGIEGFKAEIILVDLEKDKKLSAIRQLCVALVKGLSSNPAAMIKKLAGLVCDFYKRPNPQLSPARTSSEEIFHFMENKGIQLLGQIRHGSCRPRAILFKVLADSVGIDSKLLVGISDEESHEHDDSPKHMTVVVMLKSMEFLVDLMRFPGQLIPFSSKAIITSHISAAGESDSADYDSCDSPLEPNSPLCSQRQEQDENNRSFKVPSLRDIMRRTSNSMEGKLRCSSHSEPNVANALCGRRGRKANEHQRTASSSPDHPLSRAHGRSNLGDRQYGDGVAVSRSDGASTSSARRGRPKSMSTSPEIGDDFARAVKEMSESMRKNRHSRAHNDGSPGHSNDSQRKEEAVGDLNNDEVSVREPNVQEGSRRHIITQKALSLPSSPQRLGNHGSNLREPADFLTAEDLMSTWNKALQSSPFLNKPLLPFEEWHIGFSEIAVGTRVGIGFFGEVFRGIWNGTDVAIKVFLEQDLTMENMEDFCNEISILRFSYSFAAISVILAVLFTYYFLFLIFSRLRHPNVILFLGACMKPPHLSLVTEYMEMGSLYYLIHTSGQKSKISWRRRLKMLRDICRGLMCMHRLKIVHRDLKSANCLVNKHWTVKLCDFGLSRLLSNSAMSDNSSAGTPEWMAPELIRNEPFTEKCDIFSLGVIMWELCTLSRPWAGKPPVQVVYSVANEGARLEIPDGPLGSLIADCWTEPEKRPSCQEILTRLLDCEYTLC</sequence>
<dbReference type="InterPro" id="IPR050167">
    <property type="entry name" value="Ser_Thr_protein_kinase"/>
</dbReference>
<dbReference type="SMART" id="SM00220">
    <property type="entry name" value="S_TKc"/>
    <property type="match status" value="1"/>
</dbReference>
<evidence type="ECO:0000256" key="6">
    <source>
        <dbReference type="PROSITE-ProRule" id="PRU10141"/>
    </source>
</evidence>
<feature type="binding site" evidence="6">
    <location>
        <position position="563"/>
    </location>
    <ligand>
        <name>ATP</name>
        <dbReference type="ChEBI" id="CHEBI:30616"/>
    </ligand>
</feature>
<dbReference type="GO" id="GO:0007165">
    <property type="term" value="P:signal transduction"/>
    <property type="evidence" value="ECO:0007669"/>
    <property type="project" value="TreeGrafter"/>
</dbReference>
<evidence type="ECO:0000259" key="9">
    <source>
        <dbReference type="PROSITE" id="PS50011"/>
    </source>
</evidence>
<dbReference type="AlphaFoldDB" id="A0A453NUX9"/>
<reference evidence="10" key="4">
    <citation type="submission" date="2019-03" db="UniProtKB">
        <authorList>
            <consortium name="EnsemblPlants"/>
        </authorList>
    </citation>
    <scope>IDENTIFICATION</scope>
</reference>
<evidence type="ECO:0000256" key="1">
    <source>
        <dbReference type="ARBA" id="ARBA00022527"/>
    </source>
</evidence>
<keyword evidence="8" id="KW-1133">Transmembrane helix</keyword>